<dbReference type="SUPFAM" id="SSF52540">
    <property type="entry name" value="P-loop containing nucleoside triphosphate hydrolases"/>
    <property type="match status" value="1"/>
</dbReference>
<dbReference type="RefSeq" id="WP_062990309.1">
    <property type="nucleotide sequence ID" value="NZ_PJMW01000002.1"/>
</dbReference>
<dbReference type="InterPro" id="IPR027417">
    <property type="entry name" value="P-loop_NTPase"/>
</dbReference>
<dbReference type="AlphaFoldDB" id="A0A2N3VD34"/>
<comment type="caution">
    <text evidence="1">The sequence shown here is derived from an EMBL/GenBank/DDBJ whole genome shotgun (WGS) entry which is preliminary data.</text>
</comment>
<proteinExistence type="predicted"/>
<dbReference type="OrthoDB" id="9781848at2"/>
<accession>A0A2N3VD34</accession>
<evidence type="ECO:0000313" key="1">
    <source>
        <dbReference type="EMBL" id="PKV79554.1"/>
    </source>
</evidence>
<evidence type="ECO:0000313" key="2">
    <source>
        <dbReference type="Proteomes" id="UP000233766"/>
    </source>
</evidence>
<protein>
    <recommendedName>
        <fullName evidence="3">UDP-N-acetylglucosamine kinase</fullName>
    </recommendedName>
</protein>
<reference evidence="1 2" key="1">
    <citation type="submission" date="2017-12" db="EMBL/GenBank/DDBJ databases">
        <title>Sequencing the genomes of 1000 Actinobacteria strains.</title>
        <authorList>
            <person name="Klenk H.-P."/>
        </authorList>
    </citation>
    <scope>NUCLEOTIDE SEQUENCE [LARGE SCALE GENOMIC DNA]</scope>
    <source>
        <strain evidence="1 2">DSM 44489</strain>
    </source>
</reference>
<gene>
    <name evidence="1" type="ORF">ATK86_3950</name>
</gene>
<keyword evidence="2" id="KW-1185">Reference proteome</keyword>
<evidence type="ECO:0008006" key="3">
    <source>
        <dbReference type="Google" id="ProtNLM"/>
    </source>
</evidence>
<dbReference type="EMBL" id="PJMW01000002">
    <property type="protein sequence ID" value="PKV79554.1"/>
    <property type="molecule type" value="Genomic_DNA"/>
</dbReference>
<dbReference type="Gene3D" id="3.40.50.300">
    <property type="entry name" value="P-loop containing nucleotide triphosphate hydrolases"/>
    <property type="match status" value="1"/>
</dbReference>
<organism evidence="1 2">
    <name type="scientific">Nocardia fluminea</name>
    <dbReference type="NCBI Taxonomy" id="134984"/>
    <lineage>
        <taxon>Bacteria</taxon>
        <taxon>Bacillati</taxon>
        <taxon>Actinomycetota</taxon>
        <taxon>Actinomycetes</taxon>
        <taxon>Mycobacteriales</taxon>
        <taxon>Nocardiaceae</taxon>
        <taxon>Nocardia</taxon>
    </lineage>
</organism>
<name>A0A2N3VD34_9NOCA</name>
<dbReference type="Proteomes" id="UP000233766">
    <property type="component" value="Unassembled WGS sequence"/>
</dbReference>
<sequence length="169" mass="19072">MKPLVVIRGNSASGKSTTAIAVQRRFEHGQCAVISQDLVRRNMLREPDEAGAFNIDLIEEIARSCSGRGMVVIIEGILHAHRYGSMLGRLTHWVERSLFYSFDLTFAQTLDRHAGRPQAATIPPEQMASWYHGWQPLPFVEEVRIDASWTLDAATDRIYRDIEHSRGPA</sequence>